<reference evidence="1 2" key="1">
    <citation type="submission" date="2018-02" db="EMBL/GenBank/DDBJ databases">
        <title>Draft genome sequencing of Burkholderia cepacia Y14-15.</title>
        <authorList>
            <person name="Zheng B.-X."/>
        </authorList>
    </citation>
    <scope>NUCLEOTIDE SEQUENCE [LARGE SCALE GENOMIC DNA]</scope>
    <source>
        <strain evidence="1 2">Y14-15</strain>
    </source>
</reference>
<evidence type="ECO:0000313" key="1">
    <source>
        <dbReference type="EMBL" id="PQP16835.1"/>
    </source>
</evidence>
<protein>
    <submittedName>
        <fullName evidence="1">Uncharacterized protein</fullName>
    </submittedName>
</protein>
<comment type="caution">
    <text evidence="1">The sequence shown here is derived from an EMBL/GenBank/DDBJ whole genome shotgun (WGS) entry which is preliminary data.</text>
</comment>
<proteinExistence type="predicted"/>
<name>A0A2S8IQ35_BURCE</name>
<evidence type="ECO:0000313" key="2">
    <source>
        <dbReference type="Proteomes" id="UP000238206"/>
    </source>
</evidence>
<dbReference type="Proteomes" id="UP000238206">
    <property type="component" value="Unassembled WGS sequence"/>
</dbReference>
<gene>
    <name evidence="1" type="ORF">C5615_18175</name>
</gene>
<dbReference type="EMBL" id="PUIQ01000022">
    <property type="protein sequence ID" value="PQP16835.1"/>
    <property type="molecule type" value="Genomic_DNA"/>
</dbReference>
<sequence length="158" mass="17667">MFELDGALLRPDRRPVTLRELTENRPLVVVGVGRGVERGFQLIHRFHDVGAQLAAAEIHLAFVYPAESARHVTDPISVACVRFRRHPHLLLDADDHCFARGVPPRSLRAVFVSPEMERLAGIDIDLRDAAWETAFRAFLAHCGLGAAHGPRRLNQRLS</sequence>
<accession>A0A2S8IQ35</accession>
<dbReference type="AlphaFoldDB" id="A0A2S8IQ35"/>
<dbReference type="RefSeq" id="WP_034184420.1">
    <property type="nucleotide sequence ID" value="NZ_PUIQ01000022.1"/>
</dbReference>
<organism evidence="1 2">
    <name type="scientific">Burkholderia cepacia</name>
    <name type="common">Pseudomonas cepacia</name>
    <dbReference type="NCBI Taxonomy" id="292"/>
    <lineage>
        <taxon>Bacteria</taxon>
        <taxon>Pseudomonadati</taxon>
        <taxon>Pseudomonadota</taxon>
        <taxon>Betaproteobacteria</taxon>
        <taxon>Burkholderiales</taxon>
        <taxon>Burkholderiaceae</taxon>
        <taxon>Burkholderia</taxon>
        <taxon>Burkholderia cepacia complex</taxon>
    </lineage>
</organism>